<protein>
    <submittedName>
        <fullName evidence="1">Uncharacterized protein</fullName>
    </submittedName>
</protein>
<gene>
    <name evidence="1" type="ORF">FBU59_000165</name>
</gene>
<dbReference type="EMBL" id="JANBPW010000017">
    <property type="protein sequence ID" value="KAJ1951419.1"/>
    <property type="molecule type" value="Genomic_DNA"/>
</dbReference>
<organism evidence="1 2">
    <name type="scientific">Linderina macrospora</name>
    <dbReference type="NCBI Taxonomy" id="4868"/>
    <lineage>
        <taxon>Eukaryota</taxon>
        <taxon>Fungi</taxon>
        <taxon>Fungi incertae sedis</taxon>
        <taxon>Zoopagomycota</taxon>
        <taxon>Kickxellomycotina</taxon>
        <taxon>Kickxellomycetes</taxon>
        <taxon>Kickxellales</taxon>
        <taxon>Kickxellaceae</taxon>
        <taxon>Linderina</taxon>
    </lineage>
</organism>
<accession>A0ACC1JHL3</accession>
<keyword evidence="2" id="KW-1185">Reference proteome</keyword>
<evidence type="ECO:0000313" key="1">
    <source>
        <dbReference type="EMBL" id="KAJ1951419.1"/>
    </source>
</evidence>
<comment type="caution">
    <text evidence="1">The sequence shown here is derived from an EMBL/GenBank/DDBJ whole genome shotgun (WGS) entry which is preliminary data.</text>
</comment>
<evidence type="ECO:0000313" key="2">
    <source>
        <dbReference type="Proteomes" id="UP001150603"/>
    </source>
</evidence>
<sequence>METSARYNYYLQTNALDPLSPQTSECLRQTAEHTTQELTVFLSFAEVDKLVGEHGWVMMQRRVSDVYAITARRAVAANVIVDVVLVDFCAYSADDMAIYANTTTLADTSGGTFDHIHLGHKILLTAAALTATQKLTIGVSAEALLAKKKFKDYLEPYRVREMNVLLFLRKIRKDIIFELVPIYDIYGPTIVDASIGALVVSQETVVGCEVLNERRAERGMPPMQILAVDLVSAGGTDKLSSTAIREALFEKAG</sequence>
<reference evidence="1" key="1">
    <citation type="submission" date="2022-07" db="EMBL/GenBank/DDBJ databases">
        <title>Phylogenomic reconstructions and comparative analyses of Kickxellomycotina fungi.</title>
        <authorList>
            <person name="Reynolds N.K."/>
            <person name="Stajich J.E."/>
            <person name="Barry K."/>
            <person name="Grigoriev I.V."/>
            <person name="Crous P."/>
            <person name="Smith M.E."/>
        </authorList>
    </citation>
    <scope>NUCLEOTIDE SEQUENCE</scope>
    <source>
        <strain evidence="1">NRRL 5244</strain>
    </source>
</reference>
<name>A0ACC1JHL3_9FUNG</name>
<proteinExistence type="predicted"/>
<dbReference type="Proteomes" id="UP001150603">
    <property type="component" value="Unassembled WGS sequence"/>
</dbReference>